<evidence type="ECO:0000313" key="3">
    <source>
        <dbReference type="Proteomes" id="UP000095192"/>
    </source>
</evidence>
<reference evidence="2 3" key="1">
    <citation type="journal article" date="2016" name="BMC Genomics">
        <title>Comparative genomics reveals Cyclospora cayetanensis possesses coccidia-like metabolism and invasion components but unique surface antigens.</title>
        <authorList>
            <person name="Liu S."/>
            <person name="Wang L."/>
            <person name="Zheng H."/>
            <person name="Xu Z."/>
            <person name="Roellig D.M."/>
            <person name="Li N."/>
            <person name="Frace M.A."/>
            <person name="Tang K."/>
            <person name="Arrowood M.J."/>
            <person name="Moss D.M."/>
            <person name="Zhang L."/>
            <person name="Feng Y."/>
            <person name="Xiao L."/>
        </authorList>
    </citation>
    <scope>NUCLEOTIDE SEQUENCE [LARGE SCALE GENOMIC DNA]</scope>
    <source>
        <strain evidence="2 3">CHN_HEN01</strain>
    </source>
</reference>
<dbReference type="InParanoid" id="A0A1D3CUS1"/>
<comment type="caution">
    <text evidence="2">The sequence shown here is derived from an EMBL/GenBank/DDBJ whole genome shotgun (WGS) entry which is preliminary data.</text>
</comment>
<dbReference type="Proteomes" id="UP000095192">
    <property type="component" value="Unassembled WGS sequence"/>
</dbReference>
<feature type="region of interest" description="Disordered" evidence="1">
    <location>
        <begin position="1"/>
        <end position="24"/>
    </location>
</feature>
<dbReference type="VEuPathDB" id="ToxoDB:cyc_08932"/>
<evidence type="ECO:0000256" key="1">
    <source>
        <dbReference type="SAM" id="MobiDB-lite"/>
    </source>
</evidence>
<accession>A0A1D3CUS1</accession>
<name>A0A1D3CUS1_9EIME</name>
<dbReference type="AlphaFoldDB" id="A0A1D3CUS1"/>
<gene>
    <name evidence="2" type="ORF">cyc_08932</name>
</gene>
<organism evidence="2 3">
    <name type="scientific">Cyclospora cayetanensis</name>
    <dbReference type="NCBI Taxonomy" id="88456"/>
    <lineage>
        <taxon>Eukaryota</taxon>
        <taxon>Sar</taxon>
        <taxon>Alveolata</taxon>
        <taxon>Apicomplexa</taxon>
        <taxon>Conoidasida</taxon>
        <taxon>Coccidia</taxon>
        <taxon>Eucoccidiorida</taxon>
        <taxon>Eimeriorina</taxon>
        <taxon>Eimeriidae</taxon>
        <taxon>Cyclospora</taxon>
    </lineage>
</organism>
<protein>
    <submittedName>
        <fullName evidence="2">Translational activator</fullName>
    </submittedName>
</protein>
<dbReference type="EMBL" id="JROU02001862">
    <property type="protein sequence ID" value="OEH74948.1"/>
    <property type="molecule type" value="Genomic_DNA"/>
</dbReference>
<proteinExistence type="predicted"/>
<keyword evidence="3" id="KW-1185">Reference proteome</keyword>
<sequence>MTDASLQEGRGDTSDVPPPSFLTSLEALSDDKTPEQQCQLLQQVVLALQERSSSRRGGVGPPAAPSLSQEEFKALCASLLLSPDACSNRKRRSSSWRCCFSQLRAVAAKVLAEEQALSPSPQEATESRQLSSQPPLLQQFCAVLQEPQQL</sequence>
<evidence type="ECO:0000313" key="2">
    <source>
        <dbReference type="EMBL" id="OEH74948.1"/>
    </source>
</evidence>